<reference evidence="2" key="1">
    <citation type="submission" date="2020-03" db="EMBL/GenBank/DDBJ databases">
        <title>A high-quality chromosome-level genome assembly of a woody plant with both climbing and erect habits, Rhamnella rubrinervis.</title>
        <authorList>
            <person name="Lu Z."/>
            <person name="Yang Y."/>
            <person name="Zhu X."/>
            <person name="Sun Y."/>
        </authorList>
    </citation>
    <scope>NUCLEOTIDE SEQUENCE</scope>
    <source>
        <strain evidence="2">BYM</strain>
        <tissue evidence="2">Leaf</tissue>
    </source>
</reference>
<evidence type="ECO:0000259" key="1">
    <source>
        <dbReference type="SMART" id="SM01037"/>
    </source>
</evidence>
<dbReference type="InterPro" id="IPR023393">
    <property type="entry name" value="START-like_dom_sf"/>
</dbReference>
<keyword evidence="3" id="KW-1185">Reference proteome</keyword>
<dbReference type="InterPro" id="IPR000916">
    <property type="entry name" value="Bet_v_I/MLP"/>
</dbReference>
<proteinExistence type="predicted"/>
<accession>A0A8K0DN33</accession>
<name>A0A8K0DN33_9ROSA</name>
<dbReference type="InterPro" id="IPR051761">
    <property type="entry name" value="MLP-like_ligand-binding"/>
</dbReference>
<protein>
    <recommendedName>
        <fullName evidence="1">Bet v I/Major latex protein domain-containing protein</fullName>
    </recommendedName>
</protein>
<dbReference type="SMART" id="SM01037">
    <property type="entry name" value="Bet_v_1"/>
    <property type="match status" value="1"/>
</dbReference>
<evidence type="ECO:0000313" key="2">
    <source>
        <dbReference type="EMBL" id="KAF3431978.1"/>
    </source>
</evidence>
<dbReference type="Gene3D" id="3.30.530.20">
    <property type="match status" value="1"/>
</dbReference>
<evidence type="ECO:0000313" key="3">
    <source>
        <dbReference type="Proteomes" id="UP000796880"/>
    </source>
</evidence>
<feature type="domain" description="Bet v I/Major latex protein" evidence="1">
    <location>
        <begin position="4"/>
        <end position="145"/>
    </location>
</feature>
<dbReference type="Proteomes" id="UP000796880">
    <property type="component" value="Unassembled WGS sequence"/>
</dbReference>
<sequence>MASSLVGKIETDVDIKASPEEFHTIFKHRPHHISNVSSDKIQGCELHEGEWGTVDKDKVAKEIVEAVDEKNNLITFRVIEGDLMEHYKTFKITVHCLPKPQGKQGSIVHWTLEYEKLHNEIIDPHTLVQFCVDVSKDLDVHLSEDQTSTPSKQQPLDPHQRRVQYFLLHIYVCMCL</sequence>
<comment type="caution">
    <text evidence="2">The sequence shown here is derived from an EMBL/GenBank/DDBJ whole genome shotgun (WGS) entry which is preliminary data.</text>
</comment>
<dbReference type="Pfam" id="PF00407">
    <property type="entry name" value="Bet_v_1"/>
    <property type="match status" value="1"/>
</dbReference>
<dbReference type="PANTHER" id="PTHR31907">
    <property type="entry name" value="MLP-LIKE PROTEIN 423"/>
    <property type="match status" value="1"/>
</dbReference>
<dbReference type="CDD" id="cd07816">
    <property type="entry name" value="Bet_v1-like"/>
    <property type="match status" value="1"/>
</dbReference>
<organism evidence="2 3">
    <name type="scientific">Rhamnella rubrinervis</name>
    <dbReference type="NCBI Taxonomy" id="2594499"/>
    <lineage>
        <taxon>Eukaryota</taxon>
        <taxon>Viridiplantae</taxon>
        <taxon>Streptophyta</taxon>
        <taxon>Embryophyta</taxon>
        <taxon>Tracheophyta</taxon>
        <taxon>Spermatophyta</taxon>
        <taxon>Magnoliopsida</taxon>
        <taxon>eudicotyledons</taxon>
        <taxon>Gunneridae</taxon>
        <taxon>Pentapetalae</taxon>
        <taxon>rosids</taxon>
        <taxon>fabids</taxon>
        <taxon>Rosales</taxon>
        <taxon>Rhamnaceae</taxon>
        <taxon>rhamnoid group</taxon>
        <taxon>Rhamneae</taxon>
        <taxon>Rhamnella</taxon>
    </lineage>
</organism>
<dbReference type="EMBL" id="VOIH02000012">
    <property type="protein sequence ID" value="KAF3431978.1"/>
    <property type="molecule type" value="Genomic_DNA"/>
</dbReference>
<dbReference type="GO" id="GO:0006952">
    <property type="term" value="P:defense response"/>
    <property type="evidence" value="ECO:0007669"/>
    <property type="project" value="InterPro"/>
</dbReference>
<dbReference type="AlphaFoldDB" id="A0A8K0DN33"/>
<dbReference type="OrthoDB" id="1072116at2759"/>
<dbReference type="SUPFAM" id="SSF55961">
    <property type="entry name" value="Bet v1-like"/>
    <property type="match status" value="1"/>
</dbReference>
<gene>
    <name evidence="2" type="ORF">FNV43_RR26714</name>
</gene>